<dbReference type="InterPro" id="IPR001375">
    <property type="entry name" value="Peptidase_S9_cat"/>
</dbReference>
<evidence type="ECO:0000313" key="5">
    <source>
        <dbReference type="Proteomes" id="UP000520814"/>
    </source>
</evidence>
<evidence type="ECO:0000313" key="4">
    <source>
        <dbReference type="EMBL" id="MBB6051875.1"/>
    </source>
</evidence>
<dbReference type="Proteomes" id="UP000520814">
    <property type="component" value="Unassembled WGS sequence"/>
</dbReference>
<evidence type="ECO:0000259" key="3">
    <source>
        <dbReference type="Pfam" id="PF06452"/>
    </source>
</evidence>
<dbReference type="Gene3D" id="2.60.40.1190">
    <property type="match status" value="1"/>
</dbReference>
<evidence type="ECO:0000256" key="1">
    <source>
        <dbReference type="ARBA" id="ARBA00022729"/>
    </source>
</evidence>
<proteinExistence type="predicted"/>
<reference evidence="4 5" key="1">
    <citation type="submission" date="2020-08" db="EMBL/GenBank/DDBJ databases">
        <title>Genomic Encyclopedia of Type Strains, Phase IV (KMG-IV): sequencing the most valuable type-strain genomes for metagenomic binning, comparative biology and taxonomic classification.</title>
        <authorList>
            <person name="Goeker M."/>
        </authorList>
    </citation>
    <scope>NUCLEOTIDE SEQUENCE [LARGE SCALE GENOMIC DNA]</scope>
    <source>
        <strain evidence="4 5">DSM 23562</strain>
    </source>
</reference>
<dbReference type="AlphaFoldDB" id="A0A7W9SS73"/>
<dbReference type="InterPro" id="IPR050955">
    <property type="entry name" value="Plant_Biomass_Hydrol_Est"/>
</dbReference>
<dbReference type="InterPro" id="IPR010502">
    <property type="entry name" value="Carb-bd_dom_fam9"/>
</dbReference>
<dbReference type="PANTHER" id="PTHR43037">
    <property type="entry name" value="UNNAMED PRODUCT-RELATED"/>
    <property type="match status" value="1"/>
</dbReference>
<name>A0A7W9SS73_ARMRO</name>
<dbReference type="GO" id="GO:0006508">
    <property type="term" value="P:proteolysis"/>
    <property type="evidence" value="ECO:0007669"/>
    <property type="project" value="InterPro"/>
</dbReference>
<dbReference type="Gene3D" id="3.40.50.1820">
    <property type="entry name" value="alpha/beta hydrolase"/>
    <property type="match status" value="1"/>
</dbReference>
<keyword evidence="1" id="KW-0732">Signal</keyword>
<dbReference type="SUPFAM" id="SSF53474">
    <property type="entry name" value="alpha/beta-Hydrolases"/>
    <property type="match status" value="1"/>
</dbReference>
<dbReference type="PANTHER" id="PTHR43037:SF1">
    <property type="entry name" value="BLL1128 PROTEIN"/>
    <property type="match status" value="1"/>
</dbReference>
<dbReference type="GO" id="GO:0008236">
    <property type="term" value="F:serine-type peptidase activity"/>
    <property type="evidence" value="ECO:0007669"/>
    <property type="project" value="InterPro"/>
</dbReference>
<dbReference type="GO" id="GO:0004553">
    <property type="term" value="F:hydrolase activity, hydrolyzing O-glycosyl compounds"/>
    <property type="evidence" value="ECO:0007669"/>
    <property type="project" value="InterPro"/>
</dbReference>
<dbReference type="Pfam" id="PF00326">
    <property type="entry name" value="Peptidase_S9"/>
    <property type="match status" value="1"/>
</dbReference>
<protein>
    <submittedName>
        <fullName evidence="4">Putative esterase</fullName>
    </submittedName>
</protein>
<evidence type="ECO:0000259" key="2">
    <source>
        <dbReference type="Pfam" id="PF00326"/>
    </source>
</evidence>
<comment type="caution">
    <text evidence="4">The sequence shown here is derived from an EMBL/GenBank/DDBJ whole genome shotgun (WGS) entry which is preliminary data.</text>
</comment>
<accession>A0A7W9SS73</accession>
<dbReference type="SUPFAM" id="SSF49344">
    <property type="entry name" value="CBD9-like"/>
    <property type="match status" value="1"/>
</dbReference>
<keyword evidence="5" id="KW-1185">Reference proteome</keyword>
<feature type="domain" description="Carbohydrate-binding" evidence="3">
    <location>
        <begin position="41"/>
        <end position="186"/>
    </location>
</feature>
<feature type="domain" description="Peptidase S9 prolyl oligopeptidase catalytic" evidence="2">
    <location>
        <begin position="576"/>
        <end position="638"/>
    </location>
</feature>
<sequence length="652" mass="72209">MIPTIIEVPRNPRRVWIKAFVPTVGGWTPPSDLDVLLGLSWLPEGLFVHLVVTDDTQSEQPGTENLWQGDSVELFLGTRVGESHYVQFLIGSYHAKVVEVDHRTQGKGPLQCRVTSQTDGGPPNTYVLRAYLGWAQLGIVPKTGLELAFQAVVNDRDRDGTVRQYGLHPGGSAYNDPKKMIRLRLTQEPDHALELATEADVSRFPQTKLALVGPFGLVGTPFVIRDRSGTLATGRFTKKPHGAVGEVQLSRAWDETITCEFSKRRSPLLLENPADIRAKLLTDAKLSFSSFVFTDSRFPTPEVSERLEAALGGVALTTTFYDTNQKPVTQPTAPGRYGAVTTLKSKSGLTRTFFTTLYKSPGSHDSWQKPNFFAGRIPEELGVLPEVSKLRQGEIAEFLRERFLAHLDDDPKSAVLLAGLAECKPDEPPVARLSPDARDGRWWWGLQQKLGLAPRLRTALQLPAGYDSDKTRRWPLLLFLHGSGESGDNLDLVKVHGPWKHTKEFLIAAPQNPSGDWWRPEQVLTLVEELERTYRLDTTRLYLTGLSLGGFGTWATALLAPRRFAAIAPICGAGDPADAVRLTELPVWAFHGLKDDTVPPRHSQEMIAALQKAGAREARLTLYPDTGHDAWSATYSNAALYTWLLSHRQSSL</sequence>
<dbReference type="GO" id="GO:0016052">
    <property type="term" value="P:carbohydrate catabolic process"/>
    <property type="evidence" value="ECO:0007669"/>
    <property type="project" value="InterPro"/>
</dbReference>
<dbReference type="EMBL" id="JACHGW010000003">
    <property type="protein sequence ID" value="MBB6051875.1"/>
    <property type="molecule type" value="Genomic_DNA"/>
</dbReference>
<dbReference type="InterPro" id="IPR029058">
    <property type="entry name" value="AB_hydrolase_fold"/>
</dbReference>
<dbReference type="RefSeq" id="WP_184199757.1">
    <property type="nucleotide sequence ID" value="NZ_JACHGW010000003.1"/>
</dbReference>
<dbReference type="GO" id="GO:0030246">
    <property type="term" value="F:carbohydrate binding"/>
    <property type="evidence" value="ECO:0007669"/>
    <property type="project" value="InterPro"/>
</dbReference>
<gene>
    <name evidence="4" type="ORF">HNQ39_003685</name>
</gene>
<organism evidence="4 5">
    <name type="scientific">Armatimonas rosea</name>
    <dbReference type="NCBI Taxonomy" id="685828"/>
    <lineage>
        <taxon>Bacteria</taxon>
        <taxon>Bacillati</taxon>
        <taxon>Armatimonadota</taxon>
        <taxon>Armatimonadia</taxon>
        <taxon>Armatimonadales</taxon>
        <taxon>Armatimonadaceae</taxon>
        <taxon>Armatimonas</taxon>
    </lineage>
</organism>
<dbReference type="Pfam" id="PF06452">
    <property type="entry name" value="CBM9_1"/>
    <property type="match status" value="1"/>
</dbReference>